<dbReference type="Proteomes" id="UP000244722">
    <property type="component" value="Unassembled WGS sequence"/>
</dbReference>
<accession>A0A2T6ZQM4</accession>
<sequence length="93" mass="10109">MTVITALRNGIVGVVMLCLNQSVSPHQPDNRSSRTRLANRTALSHISLDPEMFLAWPGAALLFSPSSRCLFNSALIFRETGRAACRYSASSKA</sequence>
<evidence type="ECO:0000256" key="1">
    <source>
        <dbReference type="SAM" id="SignalP"/>
    </source>
</evidence>
<dbReference type="AlphaFoldDB" id="A0A2T6ZQM4"/>
<feature type="signal peptide" evidence="1">
    <location>
        <begin position="1"/>
        <end position="25"/>
    </location>
</feature>
<evidence type="ECO:0000313" key="2">
    <source>
        <dbReference type="EMBL" id="PUU77782.1"/>
    </source>
</evidence>
<proteinExistence type="predicted"/>
<organism evidence="2 3">
    <name type="scientific">Tuber borchii</name>
    <name type="common">White truffle</name>
    <dbReference type="NCBI Taxonomy" id="42251"/>
    <lineage>
        <taxon>Eukaryota</taxon>
        <taxon>Fungi</taxon>
        <taxon>Dikarya</taxon>
        <taxon>Ascomycota</taxon>
        <taxon>Pezizomycotina</taxon>
        <taxon>Pezizomycetes</taxon>
        <taxon>Pezizales</taxon>
        <taxon>Tuberaceae</taxon>
        <taxon>Tuber</taxon>
    </lineage>
</organism>
<reference evidence="2 3" key="1">
    <citation type="submission" date="2017-04" db="EMBL/GenBank/DDBJ databases">
        <title>Draft genome sequence of Tuber borchii Vittad., a whitish edible truffle.</title>
        <authorList>
            <consortium name="DOE Joint Genome Institute"/>
            <person name="Murat C."/>
            <person name="Kuo A."/>
            <person name="Barry K.W."/>
            <person name="Clum A."/>
            <person name="Dockter R.B."/>
            <person name="Fauchery L."/>
            <person name="Iotti M."/>
            <person name="Kohler A."/>
            <person name="Labutti K."/>
            <person name="Lindquist E.A."/>
            <person name="Lipzen A."/>
            <person name="Ohm R.A."/>
            <person name="Wang M."/>
            <person name="Grigoriev I.V."/>
            <person name="Zambonelli A."/>
            <person name="Martin F.M."/>
        </authorList>
    </citation>
    <scope>NUCLEOTIDE SEQUENCE [LARGE SCALE GENOMIC DNA]</scope>
    <source>
        <strain evidence="2 3">Tbo3840</strain>
    </source>
</reference>
<comment type="caution">
    <text evidence="2">The sequence shown here is derived from an EMBL/GenBank/DDBJ whole genome shotgun (WGS) entry which is preliminary data.</text>
</comment>
<keyword evidence="1" id="KW-0732">Signal</keyword>
<feature type="chain" id="PRO_5015396284" evidence="1">
    <location>
        <begin position="26"/>
        <end position="93"/>
    </location>
</feature>
<gene>
    <name evidence="2" type="ORF">B9Z19DRAFT_1085551</name>
</gene>
<protein>
    <submittedName>
        <fullName evidence="2">Uncharacterized protein</fullName>
    </submittedName>
</protein>
<dbReference type="EMBL" id="NESQ01000141">
    <property type="protein sequence ID" value="PUU77782.1"/>
    <property type="molecule type" value="Genomic_DNA"/>
</dbReference>
<name>A0A2T6ZQM4_TUBBO</name>
<evidence type="ECO:0000313" key="3">
    <source>
        <dbReference type="Proteomes" id="UP000244722"/>
    </source>
</evidence>
<keyword evidence="3" id="KW-1185">Reference proteome</keyword>